<dbReference type="SUPFAM" id="SSF56349">
    <property type="entry name" value="DNA breaking-rejoining enzymes"/>
    <property type="match status" value="1"/>
</dbReference>
<dbReference type="GO" id="GO:0003677">
    <property type="term" value="F:DNA binding"/>
    <property type="evidence" value="ECO:0007669"/>
    <property type="project" value="InterPro"/>
</dbReference>
<dbReference type="InterPro" id="IPR017930">
    <property type="entry name" value="Myb_dom"/>
</dbReference>
<reference evidence="3 4" key="1">
    <citation type="submission" date="2018-02" db="EMBL/GenBank/DDBJ databases">
        <title>Complete genome of Nitrosopumilus ureaphilus PS0.</title>
        <authorList>
            <person name="Qin W."/>
            <person name="Zheng Y."/>
            <person name="Stahl D.A."/>
        </authorList>
    </citation>
    <scope>NUCLEOTIDE SEQUENCE [LARGE SCALE GENOMIC DNA]</scope>
    <source>
        <strain evidence="3 4">PS0</strain>
    </source>
</reference>
<proteinExistence type="predicted"/>
<dbReference type="Proteomes" id="UP000509478">
    <property type="component" value="Chromosome"/>
</dbReference>
<name>A0A7D5RC11_9ARCH</name>
<dbReference type="InterPro" id="IPR002104">
    <property type="entry name" value="Integrase_catalytic"/>
</dbReference>
<feature type="domain" description="HTH myb-type" evidence="2">
    <location>
        <begin position="1"/>
        <end position="21"/>
    </location>
</feature>
<dbReference type="GO" id="GO:0015074">
    <property type="term" value="P:DNA integration"/>
    <property type="evidence" value="ECO:0007669"/>
    <property type="project" value="InterPro"/>
</dbReference>
<dbReference type="PROSITE" id="PS51294">
    <property type="entry name" value="HTH_MYB"/>
    <property type="match status" value="1"/>
</dbReference>
<keyword evidence="1" id="KW-0233">DNA recombination</keyword>
<dbReference type="Pfam" id="PF00589">
    <property type="entry name" value="Phage_integrase"/>
    <property type="match status" value="1"/>
</dbReference>
<accession>A0A7D5RC11</accession>
<dbReference type="KEGG" id="nue:C5F50_10455"/>
<protein>
    <recommendedName>
        <fullName evidence="2">HTH myb-type domain-containing protein</fullName>
    </recommendedName>
</protein>
<dbReference type="GO" id="GO:0006310">
    <property type="term" value="P:DNA recombination"/>
    <property type="evidence" value="ECO:0007669"/>
    <property type="project" value="UniProtKB-KW"/>
</dbReference>
<evidence type="ECO:0000313" key="4">
    <source>
        <dbReference type="Proteomes" id="UP000509478"/>
    </source>
</evidence>
<dbReference type="AlphaFoldDB" id="A0A7D5RC11"/>
<evidence type="ECO:0000256" key="1">
    <source>
        <dbReference type="ARBA" id="ARBA00023172"/>
    </source>
</evidence>
<dbReference type="InterPro" id="IPR013762">
    <property type="entry name" value="Integrase-like_cat_sf"/>
</dbReference>
<dbReference type="InterPro" id="IPR011010">
    <property type="entry name" value="DNA_brk_join_enz"/>
</dbReference>
<gene>
    <name evidence="3" type="ORF">C5F50_10455</name>
</gene>
<organism evidence="3 4">
    <name type="scientific">Nitrosopumilus ureiphilus</name>
    <dbReference type="NCBI Taxonomy" id="1470067"/>
    <lineage>
        <taxon>Archaea</taxon>
        <taxon>Nitrososphaerota</taxon>
        <taxon>Nitrososphaeria</taxon>
        <taxon>Nitrosopumilales</taxon>
        <taxon>Nitrosopumilaceae</taxon>
        <taxon>Nitrosopumilus</taxon>
    </lineage>
</organism>
<evidence type="ECO:0000259" key="2">
    <source>
        <dbReference type="PROSITE" id="PS51294"/>
    </source>
</evidence>
<evidence type="ECO:0000313" key="3">
    <source>
        <dbReference type="EMBL" id="QLH07442.1"/>
    </source>
</evidence>
<dbReference type="Gene3D" id="1.10.443.10">
    <property type="entry name" value="Intergrase catalytic core"/>
    <property type="match status" value="1"/>
</dbReference>
<sequence>MQKKIPNQCKRRLYKTRETRITHISSEAVSALRDYLSRKKIEIKNERYLFLFQHGDGLEILKKKTSQKCSSTCHNLEKQLSTVLKNIPEISEKNENGRNSIYFHALRAWFKTQVTDAHQSDFAEALMDHKSLKLVYYCQNDKDRAQTYLDVEYALTIAETEKIDNNY</sequence>
<keyword evidence="4" id="KW-1185">Reference proteome</keyword>
<dbReference type="EMBL" id="CP026995">
    <property type="protein sequence ID" value="QLH07442.1"/>
    <property type="molecule type" value="Genomic_DNA"/>
</dbReference>